<feature type="transmembrane region" description="Helical" evidence="1">
    <location>
        <begin position="397"/>
        <end position="414"/>
    </location>
</feature>
<evidence type="ECO:0000313" key="4">
    <source>
        <dbReference type="Proteomes" id="UP000254956"/>
    </source>
</evidence>
<feature type="transmembrane region" description="Helical" evidence="1">
    <location>
        <begin position="138"/>
        <end position="156"/>
    </location>
</feature>
<feature type="transmembrane region" description="Helical" evidence="1">
    <location>
        <begin position="831"/>
        <end position="853"/>
    </location>
</feature>
<dbReference type="Proteomes" id="UP000321598">
    <property type="component" value="Unassembled WGS sequence"/>
</dbReference>
<proteinExistence type="predicted"/>
<reference evidence="2 5" key="2">
    <citation type="submission" date="2019-07" db="EMBL/GenBank/DDBJ databases">
        <title>Whole genome shotgun sequence of Staphylococcus arlettae NBRC 109765.</title>
        <authorList>
            <person name="Hosoyama A."/>
            <person name="Uohara A."/>
            <person name="Ohji S."/>
            <person name="Ichikawa N."/>
        </authorList>
    </citation>
    <scope>NUCLEOTIDE SEQUENCE [LARGE SCALE GENOMIC DNA]</scope>
    <source>
        <strain evidence="2 5">NBRC 109765</strain>
    </source>
</reference>
<feature type="transmembrane region" description="Helical" evidence="1">
    <location>
        <begin position="106"/>
        <end position="132"/>
    </location>
</feature>
<feature type="transmembrane region" description="Helical" evidence="1">
    <location>
        <begin position="372"/>
        <end position="391"/>
    </location>
</feature>
<evidence type="ECO:0000313" key="3">
    <source>
        <dbReference type="EMBL" id="SUJ20466.1"/>
    </source>
</evidence>
<feature type="transmembrane region" description="Helical" evidence="1">
    <location>
        <begin position="168"/>
        <end position="184"/>
    </location>
</feature>
<keyword evidence="1" id="KW-0812">Transmembrane</keyword>
<evidence type="ECO:0000313" key="2">
    <source>
        <dbReference type="EMBL" id="GEP99209.1"/>
    </source>
</evidence>
<dbReference type="PANTHER" id="PTHR38454:SF1">
    <property type="entry name" value="INTEGRAL MEMBRANE PROTEIN"/>
    <property type="match status" value="1"/>
</dbReference>
<dbReference type="RefSeq" id="WP_021458865.1">
    <property type="nucleotide sequence ID" value="NZ_BKAV01000001.1"/>
</dbReference>
<dbReference type="OrthoDB" id="9815466at2"/>
<feature type="transmembrane region" description="Helical" evidence="1">
    <location>
        <begin position="315"/>
        <end position="333"/>
    </location>
</feature>
<dbReference type="EMBL" id="UGZE01000001">
    <property type="protein sequence ID" value="SUJ20466.1"/>
    <property type="molecule type" value="Genomic_DNA"/>
</dbReference>
<keyword evidence="1" id="KW-1133">Transmembrane helix</keyword>
<dbReference type="InterPro" id="IPR018580">
    <property type="entry name" value="Uncharacterised_YfhO"/>
</dbReference>
<evidence type="ECO:0000313" key="5">
    <source>
        <dbReference type="Proteomes" id="UP000321598"/>
    </source>
</evidence>
<feature type="transmembrane region" description="Helical" evidence="1">
    <location>
        <begin position="235"/>
        <end position="255"/>
    </location>
</feature>
<dbReference type="Pfam" id="PF09586">
    <property type="entry name" value="YfhO"/>
    <property type="match status" value="1"/>
</dbReference>
<organism evidence="3 4">
    <name type="scientific">Staphylococcus arlettae</name>
    <dbReference type="NCBI Taxonomy" id="29378"/>
    <lineage>
        <taxon>Bacteria</taxon>
        <taxon>Bacillati</taxon>
        <taxon>Bacillota</taxon>
        <taxon>Bacilli</taxon>
        <taxon>Bacillales</taxon>
        <taxon>Staphylococcaceae</taxon>
        <taxon>Staphylococcus</taxon>
    </lineage>
</organism>
<feature type="transmembrane region" description="Helical" evidence="1">
    <location>
        <begin position="345"/>
        <end position="365"/>
    </location>
</feature>
<accession>A0A380CH66</accession>
<dbReference type="EMBL" id="BKAV01000001">
    <property type="protein sequence ID" value="GEP99209.1"/>
    <property type="molecule type" value="Genomic_DNA"/>
</dbReference>
<feature type="transmembrane region" description="Helical" evidence="1">
    <location>
        <begin position="190"/>
        <end position="223"/>
    </location>
</feature>
<feature type="transmembrane region" description="Helical" evidence="1">
    <location>
        <begin position="426"/>
        <end position="448"/>
    </location>
</feature>
<protein>
    <submittedName>
        <fullName evidence="3">Membrane protein</fullName>
    </submittedName>
</protein>
<sequence>MRQKLLIFMLLFVLAVIGHSYIIYRFWVDGILFTGPNDGMEQMIPIQMFLYDNWSQGNWFYATDFGLGGDFFTDLAYYFSTNILFIINVIIISICKLFIHMPTSDVMFWMTNAIVLSIAKAFLAMCATFYYAHYILRNRQVAILVAALFVLSPLYFRFTVYWPFFSDIFILLPLLLLAIERFLQHKKIGLFIIVVAISLINNFYFAYYQCLTGIIYLALRLIFRHKNDIKLSIKHFSVLFIAALLGLGCSLFFFFHGVMSFVNNRRIPFNGEVPLFEPLDKNTNLFYDNYLIVVIFITIQALLAFKLYKHFYFKLFALCTLFCIIAAFIPYIDQVFNGFSAPQKRWHYLLAFSSAMLIGSYVKYFKTLSIRHYCTTSVIAIGVIFTSAWLVDTVVSWVYFVPIVCVIGLLILLLQQPKYKVKLTPLYSLSIIILLLLVSFVFIKYQIYFADHQQRANKNYVQSSMYNSQQQRELVNKMQTTKNDDERIDWRVDEQDNTPMYQHFKGLSLYSSIFHHNILDFYYDHLKINMVNESVSRYQSTNGRQNLASLLSVKYLMRKEHQSNVPSYFKKVEHQGQYEIYKNQLPLPAVRVSNKIYDARKLHTPIAREHAMLTGIVLPHKGVALQQKSKNLLNDVTITTDNIQQQRKNKIKVTKNSGQIKLHIPQKIRKQYDDFYLTMKIKRGLPDSNFSVQLNQYQNNRLFNNSTYKTGVYTQLYRTQPDSDGNISIDISPYGTYQFQLLQLHGENYDTLKQATKQQQSHHYHDINNGVKVDLGKHESGMAQINIPYRQGMTAFVDGKKVTPQKVNYFMTGVPVRSNNDTIIIKYKPPFWFTMIIISLVSIVISVIFRFMLYKKSTIHKKKRG</sequence>
<keyword evidence="1" id="KW-0472">Membrane</keyword>
<dbReference type="PANTHER" id="PTHR38454">
    <property type="entry name" value="INTEGRAL MEMBRANE PROTEIN-RELATED"/>
    <property type="match status" value="1"/>
</dbReference>
<feature type="transmembrane region" description="Helical" evidence="1">
    <location>
        <begin position="75"/>
        <end position="99"/>
    </location>
</feature>
<feature type="transmembrane region" description="Helical" evidence="1">
    <location>
        <begin position="290"/>
        <end position="308"/>
    </location>
</feature>
<reference evidence="3 4" key="1">
    <citation type="submission" date="2018-06" db="EMBL/GenBank/DDBJ databases">
        <authorList>
            <consortium name="Pathogen Informatics"/>
            <person name="Doyle S."/>
        </authorList>
    </citation>
    <scope>NUCLEOTIDE SEQUENCE [LARGE SCALE GENOMIC DNA]</scope>
    <source>
        <strain evidence="3 4">NCTC12413</strain>
    </source>
</reference>
<keyword evidence="5" id="KW-1185">Reference proteome</keyword>
<name>A0A380CH66_9STAP</name>
<dbReference type="Proteomes" id="UP000254956">
    <property type="component" value="Unassembled WGS sequence"/>
</dbReference>
<evidence type="ECO:0000256" key="1">
    <source>
        <dbReference type="SAM" id="Phobius"/>
    </source>
</evidence>
<dbReference type="STRING" id="1212545.SARL_11436"/>
<gene>
    <name evidence="3" type="ORF">NCTC12413_01668</name>
    <name evidence="2" type="ORF">SAR03_02470</name>
</gene>
<dbReference type="AlphaFoldDB" id="A0A380CH66"/>